<evidence type="ECO:0000256" key="1">
    <source>
        <dbReference type="ARBA" id="ARBA00005495"/>
    </source>
</evidence>
<dbReference type="InterPro" id="IPR006913">
    <property type="entry name" value="CENP-V/GFA"/>
</dbReference>
<sequence>MVTTRVGGCLCGAVRYSVVSDEARPMRGIFACHCVECRRQSGHYVAATAASDDALTVTGGDNLTWFAASPEAKRGFCRICGSLLFWKADARSSTSIMAGSLDGATGLMIDRHIFAAEKGDYYTIDDNRPVYEDAGPS</sequence>
<evidence type="ECO:0000256" key="2">
    <source>
        <dbReference type="ARBA" id="ARBA00022723"/>
    </source>
</evidence>
<accession>A0A3S9B9Y8</accession>
<organism evidence="6 7">
    <name type="scientific">Georhizobium profundi</name>
    <dbReference type="NCBI Taxonomy" id="2341112"/>
    <lineage>
        <taxon>Bacteria</taxon>
        <taxon>Pseudomonadati</taxon>
        <taxon>Pseudomonadota</taxon>
        <taxon>Alphaproteobacteria</taxon>
        <taxon>Hyphomicrobiales</taxon>
        <taxon>Rhizobiaceae</taxon>
        <taxon>Georhizobium</taxon>
    </lineage>
</organism>
<keyword evidence="3" id="KW-0862">Zinc</keyword>
<protein>
    <submittedName>
        <fullName evidence="6">GFA family protein</fullName>
    </submittedName>
</protein>
<evidence type="ECO:0000256" key="3">
    <source>
        <dbReference type="ARBA" id="ARBA00022833"/>
    </source>
</evidence>
<dbReference type="PANTHER" id="PTHR33337:SF40">
    <property type="entry name" value="CENP-V_GFA DOMAIN-CONTAINING PROTEIN-RELATED"/>
    <property type="match status" value="1"/>
</dbReference>
<keyword evidence="7" id="KW-1185">Reference proteome</keyword>
<dbReference type="Proteomes" id="UP000268192">
    <property type="component" value="Chromosome"/>
</dbReference>
<gene>
    <name evidence="6" type="ORF">D5400_10890</name>
</gene>
<keyword evidence="2" id="KW-0479">Metal-binding</keyword>
<keyword evidence="4" id="KW-0456">Lyase</keyword>
<dbReference type="Pfam" id="PF04828">
    <property type="entry name" value="GFA"/>
    <property type="match status" value="1"/>
</dbReference>
<evidence type="ECO:0000313" key="7">
    <source>
        <dbReference type="Proteomes" id="UP000268192"/>
    </source>
</evidence>
<dbReference type="OrthoDB" id="9807246at2"/>
<dbReference type="Gene3D" id="3.90.1590.10">
    <property type="entry name" value="glutathione-dependent formaldehyde- activating enzyme (gfa)"/>
    <property type="match status" value="1"/>
</dbReference>
<dbReference type="AlphaFoldDB" id="A0A3S9B9Y8"/>
<evidence type="ECO:0000256" key="4">
    <source>
        <dbReference type="ARBA" id="ARBA00023239"/>
    </source>
</evidence>
<dbReference type="PANTHER" id="PTHR33337">
    <property type="entry name" value="GFA DOMAIN-CONTAINING PROTEIN"/>
    <property type="match status" value="1"/>
</dbReference>
<name>A0A3S9B9Y8_9HYPH</name>
<feature type="domain" description="CENP-V/GFA" evidence="5">
    <location>
        <begin position="5"/>
        <end position="123"/>
    </location>
</feature>
<evidence type="ECO:0000313" key="6">
    <source>
        <dbReference type="EMBL" id="AZN73742.1"/>
    </source>
</evidence>
<comment type="similarity">
    <text evidence="1">Belongs to the Gfa family.</text>
</comment>
<dbReference type="GO" id="GO:0016846">
    <property type="term" value="F:carbon-sulfur lyase activity"/>
    <property type="evidence" value="ECO:0007669"/>
    <property type="project" value="InterPro"/>
</dbReference>
<dbReference type="GO" id="GO:0046872">
    <property type="term" value="F:metal ion binding"/>
    <property type="evidence" value="ECO:0007669"/>
    <property type="project" value="UniProtKB-KW"/>
</dbReference>
<evidence type="ECO:0000259" key="5">
    <source>
        <dbReference type="PROSITE" id="PS51891"/>
    </source>
</evidence>
<dbReference type="KEGG" id="abaw:D5400_10890"/>
<dbReference type="SUPFAM" id="SSF51316">
    <property type="entry name" value="Mss4-like"/>
    <property type="match status" value="1"/>
</dbReference>
<proteinExistence type="inferred from homology"/>
<dbReference type="PROSITE" id="PS51891">
    <property type="entry name" value="CENP_V_GFA"/>
    <property type="match status" value="1"/>
</dbReference>
<dbReference type="InterPro" id="IPR011057">
    <property type="entry name" value="Mss4-like_sf"/>
</dbReference>
<dbReference type="EMBL" id="CP032509">
    <property type="protein sequence ID" value="AZN73742.1"/>
    <property type="molecule type" value="Genomic_DNA"/>
</dbReference>
<reference evidence="6 7" key="1">
    <citation type="submission" date="2018-09" db="EMBL/GenBank/DDBJ databases">
        <title>Marinorhizobium profundi gen. nov., sp. nov., isolated from a deep-sea sediment sample from the New Britain Trench and proposal of Marinorhizobiaceae fam. nov. in the order Rhizobiales of the class Alphaproteobacteria.</title>
        <authorList>
            <person name="Cao J."/>
        </authorList>
    </citation>
    <scope>NUCLEOTIDE SEQUENCE [LARGE SCALE GENOMIC DNA]</scope>
    <source>
        <strain evidence="6 7">WS11</strain>
    </source>
</reference>